<feature type="compositionally biased region" description="Basic and acidic residues" evidence="1">
    <location>
        <begin position="15"/>
        <end position="25"/>
    </location>
</feature>
<evidence type="ECO:0000256" key="1">
    <source>
        <dbReference type="SAM" id="MobiDB-lite"/>
    </source>
</evidence>
<keyword evidence="3" id="KW-1185">Reference proteome</keyword>
<feature type="region of interest" description="Disordered" evidence="1">
    <location>
        <begin position="1"/>
        <end position="25"/>
    </location>
</feature>
<name>A0A9P4IKA3_9PEZI</name>
<reference evidence="2" key="1">
    <citation type="journal article" date="2020" name="Stud. Mycol.">
        <title>101 Dothideomycetes genomes: a test case for predicting lifestyles and emergence of pathogens.</title>
        <authorList>
            <person name="Haridas S."/>
            <person name="Albert R."/>
            <person name="Binder M."/>
            <person name="Bloem J."/>
            <person name="Labutti K."/>
            <person name="Salamov A."/>
            <person name="Andreopoulos B."/>
            <person name="Baker S."/>
            <person name="Barry K."/>
            <person name="Bills G."/>
            <person name="Bluhm B."/>
            <person name="Cannon C."/>
            <person name="Castanera R."/>
            <person name="Culley D."/>
            <person name="Daum C."/>
            <person name="Ezra D."/>
            <person name="Gonzalez J."/>
            <person name="Henrissat B."/>
            <person name="Kuo A."/>
            <person name="Liang C."/>
            <person name="Lipzen A."/>
            <person name="Lutzoni F."/>
            <person name="Magnuson J."/>
            <person name="Mondo S."/>
            <person name="Nolan M."/>
            <person name="Ohm R."/>
            <person name="Pangilinan J."/>
            <person name="Park H.-J."/>
            <person name="Ramirez L."/>
            <person name="Alfaro M."/>
            <person name="Sun H."/>
            <person name="Tritt A."/>
            <person name="Yoshinaga Y."/>
            <person name="Zwiers L.-H."/>
            <person name="Turgeon B."/>
            <person name="Goodwin S."/>
            <person name="Spatafora J."/>
            <person name="Crous P."/>
            <person name="Grigoriev I."/>
        </authorList>
    </citation>
    <scope>NUCLEOTIDE SEQUENCE</scope>
    <source>
        <strain evidence="2">CBS 133067</strain>
    </source>
</reference>
<sequence length="129" mass="15323">MAMPTVQSGPVDELSLPKKRERGQKWTTEEDEAITFLYFYSSFSPALVADIMSVHFGQDFITANDTNLAYIDFWSELKGKWRDFFIGHEKSRGEETEFRYEQWKERSIEMNMINTKRIEAFEENELDWS</sequence>
<dbReference type="EMBL" id="ML978122">
    <property type="protein sequence ID" value="KAF2102704.1"/>
    <property type="molecule type" value="Genomic_DNA"/>
</dbReference>
<evidence type="ECO:0000313" key="3">
    <source>
        <dbReference type="Proteomes" id="UP000799772"/>
    </source>
</evidence>
<evidence type="ECO:0000313" key="2">
    <source>
        <dbReference type="EMBL" id="KAF2102704.1"/>
    </source>
</evidence>
<dbReference type="Proteomes" id="UP000799772">
    <property type="component" value="Unassembled WGS sequence"/>
</dbReference>
<organism evidence="2 3">
    <name type="scientific">Rhizodiscina lignyota</name>
    <dbReference type="NCBI Taxonomy" id="1504668"/>
    <lineage>
        <taxon>Eukaryota</taxon>
        <taxon>Fungi</taxon>
        <taxon>Dikarya</taxon>
        <taxon>Ascomycota</taxon>
        <taxon>Pezizomycotina</taxon>
        <taxon>Dothideomycetes</taxon>
        <taxon>Pleosporomycetidae</taxon>
        <taxon>Aulographales</taxon>
        <taxon>Rhizodiscinaceae</taxon>
        <taxon>Rhizodiscina</taxon>
    </lineage>
</organism>
<comment type="caution">
    <text evidence="2">The sequence shown here is derived from an EMBL/GenBank/DDBJ whole genome shotgun (WGS) entry which is preliminary data.</text>
</comment>
<gene>
    <name evidence="2" type="ORF">NA57DRAFT_52261</name>
</gene>
<accession>A0A9P4IKA3</accession>
<dbReference type="AlphaFoldDB" id="A0A9P4IKA3"/>
<protein>
    <submittedName>
        <fullName evidence="2">Uncharacterized protein</fullName>
    </submittedName>
</protein>
<proteinExistence type="predicted"/>